<evidence type="ECO:0008006" key="3">
    <source>
        <dbReference type="Google" id="ProtNLM"/>
    </source>
</evidence>
<dbReference type="Pfam" id="PF13262">
    <property type="entry name" value="DUF4054"/>
    <property type="match status" value="1"/>
</dbReference>
<dbReference type="Proteomes" id="UP000594005">
    <property type="component" value="Segment"/>
</dbReference>
<organism evidence="1 2">
    <name type="scientific">Klebsiella phage MEW1</name>
    <dbReference type="NCBI Taxonomy" id="2776813"/>
    <lineage>
        <taxon>Viruses</taxon>
        <taxon>Duplodnaviria</taxon>
        <taxon>Heunggongvirae</taxon>
        <taxon>Uroviricota</taxon>
        <taxon>Caudoviricetes</taxon>
        <taxon>Jameshumphriesvirinae</taxon>
        <taxon>Sircambvirus</taxon>
        <taxon>Sircambvirus MEW1</taxon>
    </lineage>
</organism>
<dbReference type="InterPro" id="IPR025127">
    <property type="entry name" value="DUF4054"/>
</dbReference>
<gene>
    <name evidence="1" type="ORF">MEW1_03</name>
</gene>
<name>A0A7M1IDM3_9CAUD</name>
<dbReference type="EMBL" id="MT894004">
    <property type="protein sequence ID" value="QOQ37660.1"/>
    <property type="molecule type" value="Genomic_DNA"/>
</dbReference>
<reference evidence="1 2" key="1">
    <citation type="submission" date="2020-08" db="EMBL/GenBank/DDBJ databases">
        <title>The component parts of bacteriophage virions accurately defined by a machine-learning approach built on evolutionary features.</title>
        <authorList>
            <person name="Thung T.Y."/>
            <person name="White M.E."/>
            <person name="Dai W."/>
            <person name="Wilksch J.J."/>
            <person name="Bamert R.S."/>
            <person name="Rocker A."/>
            <person name="Williams D.E."/>
            <person name="Huang C."/>
            <person name="Schittenhelm R.R."/>
            <person name="Barr J.J."/>
            <person name="Jameson E."/>
            <person name="Mcgowan S."/>
            <person name="Zhang Y."/>
            <person name="Wang J."/>
            <person name="Dunstan R."/>
            <person name="Lithgow T."/>
        </authorList>
    </citation>
    <scope>NUCLEOTIDE SEQUENCE [LARGE SCALE GENOMIC DNA]</scope>
</reference>
<proteinExistence type="predicted"/>
<accession>A0A7M1IDM3</accession>
<evidence type="ECO:0000313" key="2">
    <source>
        <dbReference type="Proteomes" id="UP000594005"/>
    </source>
</evidence>
<evidence type="ECO:0000313" key="1">
    <source>
        <dbReference type="EMBL" id="QOQ37660.1"/>
    </source>
</evidence>
<keyword evidence="2" id="KW-1185">Reference proteome</keyword>
<sequence length="139" mass="15402">MNITDEVITDFRMWSGGMGIFGDAVKFPDALVQYALCRGDVATGSRRWGGYQSDCHSNKMVGMFLYAAAWLSMYYPDGTGGDVNTEARLNVASKSVGDESIVYRVPQMMEVNNDFLTYTVFGQEFYSLRKKIGMGALAV</sequence>
<protein>
    <recommendedName>
        <fullName evidence="3">DUF4054 domain-containing protein</fullName>
    </recommendedName>
</protein>